<proteinExistence type="predicted"/>
<dbReference type="Pfam" id="PF04073">
    <property type="entry name" value="tRNA_edit"/>
    <property type="match status" value="1"/>
</dbReference>
<dbReference type="Proteomes" id="UP001319883">
    <property type="component" value="Unassembled WGS sequence"/>
</dbReference>
<reference evidence="2 3" key="1">
    <citation type="submission" date="2021-05" db="EMBL/GenBank/DDBJ databases">
        <title>Petroleum and Energy Research Collection (APPE): ex situ preservation of microbial diversity associated with the oil industry and exploitation of its biotechnological potential.</title>
        <authorList>
            <person name="Paixao C.T.M."/>
            <person name="Gomes M.B."/>
            <person name="Oliveira V.M."/>
        </authorList>
    </citation>
    <scope>NUCLEOTIDE SEQUENCE [LARGE SCALE GENOMIC DNA]</scope>
    <source>
        <strain evidence="2 3">LIT2</strain>
    </source>
</reference>
<evidence type="ECO:0000313" key="2">
    <source>
        <dbReference type="EMBL" id="MBZ9566340.1"/>
    </source>
</evidence>
<sequence length="151" mass="16477">MSMERVTRYLDEQGVKYVIMHHSPAYTAQEIAEAVHVSGRHFAKCVVVTIDGRLALAVLPASDQVDLQRMARSVGAGSVELAGEADFRDSLPDCEVGAMPPFGNLFGMEVFVSPHLTQADLIAFNACSHTEVMQLPYESFARLVNPVEIAL</sequence>
<dbReference type="CDD" id="cd04332">
    <property type="entry name" value="YbaK_like"/>
    <property type="match status" value="1"/>
</dbReference>
<dbReference type="RefSeq" id="WP_224420062.1">
    <property type="nucleotide sequence ID" value="NZ_JAGXFD010000001.1"/>
</dbReference>
<name>A0ABS7WVE4_9GAMM</name>
<comment type="caution">
    <text evidence="2">The sequence shown here is derived from an EMBL/GenBank/DDBJ whole genome shotgun (WGS) entry which is preliminary data.</text>
</comment>
<dbReference type="InterPro" id="IPR007214">
    <property type="entry name" value="YbaK/aa-tRNA-synth-assoc-dom"/>
</dbReference>
<evidence type="ECO:0000259" key="1">
    <source>
        <dbReference type="Pfam" id="PF04073"/>
    </source>
</evidence>
<keyword evidence="3" id="KW-1185">Reference proteome</keyword>
<dbReference type="Gene3D" id="3.90.960.10">
    <property type="entry name" value="YbaK/aminoacyl-tRNA synthetase-associated domain"/>
    <property type="match status" value="1"/>
</dbReference>
<feature type="domain" description="YbaK/aminoacyl-tRNA synthetase-associated" evidence="1">
    <location>
        <begin position="22"/>
        <end position="142"/>
    </location>
</feature>
<organism evidence="2 3">
    <name type="scientific">Modicisalibacter tunisiensis</name>
    <dbReference type="NCBI Taxonomy" id="390637"/>
    <lineage>
        <taxon>Bacteria</taxon>
        <taxon>Pseudomonadati</taxon>
        <taxon>Pseudomonadota</taxon>
        <taxon>Gammaproteobacteria</taxon>
        <taxon>Oceanospirillales</taxon>
        <taxon>Halomonadaceae</taxon>
        <taxon>Modicisalibacter</taxon>
    </lineage>
</organism>
<accession>A0ABS7WVE4</accession>
<dbReference type="InterPro" id="IPR036754">
    <property type="entry name" value="YbaK/aa-tRNA-synt-asso_dom_sf"/>
</dbReference>
<evidence type="ECO:0000313" key="3">
    <source>
        <dbReference type="Proteomes" id="UP001319883"/>
    </source>
</evidence>
<protein>
    <submittedName>
        <fullName evidence="2">YbaK/EbsC family protein</fullName>
    </submittedName>
</protein>
<dbReference type="EMBL" id="JAGXFD010000001">
    <property type="protein sequence ID" value="MBZ9566340.1"/>
    <property type="molecule type" value="Genomic_DNA"/>
</dbReference>
<gene>
    <name evidence="2" type="ORF">KGQ91_01350</name>
</gene>
<dbReference type="SUPFAM" id="SSF55826">
    <property type="entry name" value="YbaK/ProRS associated domain"/>
    <property type="match status" value="1"/>
</dbReference>